<dbReference type="PROSITE" id="PS50885">
    <property type="entry name" value="HAMP"/>
    <property type="match status" value="1"/>
</dbReference>
<evidence type="ECO:0000256" key="6">
    <source>
        <dbReference type="SAM" id="Phobius"/>
    </source>
</evidence>
<keyword evidence="1 6" id="KW-0812">Transmembrane</keyword>
<dbReference type="Pfam" id="PF12729">
    <property type="entry name" value="4HB_MCP_1"/>
    <property type="match status" value="1"/>
</dbReference>
<dbReference type="InterPro" id="IPR004090">
    <property type="entry name" value="Chemotax_Me-accpt_rcpt"/>
</dbReference>
<evidence type="ECO:0000256" key="4">
    <source>
        <dbReference type="ARBA" id="ARBA00029447"/>
    </source>
</evidence>
<dbReference type="CDD" id="cd06225">
    <property type="entry name" value="HAMP"/>
    <property type="match status" value="1"/>
</dbReference>
<evidence type="ECO:0000259" key="8">
    <source>
        <dbReference type="PROSITE" id="PS50885"/>
    </source>
</evidence>
<proteinExistence type="inferred from homology"/>
<evidence type="ECO:0000259" key="7">
    <source>
        <dbReference type="PROSITE" id="PS50111"/>
    </source>
</evidence>
<dbReference type="OrthoDB" id="1115140at2"/>
<feature type="domain" description="HAMP" evidence="8">
    <location>
        <begin position="215"/>
        <end position="267"/>
    </location>
</feature>
<dbReference type="InterPro" id="IPR004089">
    <property type="entry name" value="MCPsignal_dom"/>
</dbReference>
<name>A0A1H2CHN1_9ACTN</name>
<dbReference type="SUPFAM" id="SSF58104">
    <property type="entry name" value="Methyl-accepting chemotaxis protein (MCP) signaling domain"/>
    <property type="match status" value="1"/>
</dbReference>
<dbReference type="AlphaFoldDB" id="A0A1H2CHN1"/>
<keyword evidence="6" id="KW-0472">Membrane</keyword>
<dbReference type="InterPro" id="IPR024478">
    <property type="entry name" value="HlyB_4HB_MCP"/>
</dbReference>
<dbReference type="GO" id="GO:0006935">
    <property type="term" value="P:chemotaxis"/>
    <property type="evidence" value="ECO:0007669"/>
    <property type="project" value="InterPro"/>
</dbReference>
<dbReference type="PANTHER" id="PTHR32089">
    <property type="entry name" value="METHYL-ACCEPTING CHEMOTAXIS PROTEIN MCPB"/>
    <property type="match status" value="1"/>
</dbReference>
<dbReference type="GO" id="GO:0007165">
    <property type="term" value="P:signal transduction"/>
    <property type="evidence" value="ECO:0007669"/>
    <property type="project" value="UniProtKB-KW"/>
</dbReference>
<dbReference type="SMART" id="SM00283">
    <property type="entry name" value="MA"/>
    <property type="match status" value="1"/>
</dbReference>
<evidence type="ECO:0000256" key="2">
    <source>
        <dbReference type="ARBA" id="ARBA00022989"/>
    </source>
</evidence>
<dbReference type="Pfam" id="PF00672">
    <property type="entry name" value="HAMP"/>
    <property type="match status" value="1"/>
</dbReference>
<keyword evidence="3 5" id="KW-0807">Transducer</keyword>
<gene>
    <name evidence="9" type="ORF">SAMN04489716_5875</name>
</gene>
<comment type="similarity">
    <text evidence="4">Belongs to the methyl-accepting chemotaxis (MCP) protein family.</text>
</comment>
<dbReference type="GO" id="GO:0004888">
    <property type="term" value="F:transmembrane signaling receptor activity"/>
    <property type="evidence" value="ECO:0007669"/>
    <property type="project" value="InterPro"/>
</dbReference>
<accession>A0A1H2CHN1</accession>
<dbReference type="PROSITE" id="PS50111">
    <property type="entry name" value="CHEMOTAXIS_TRANSDUC_2"/>
    <property type="match status" value="1"/>
</dbReference>
<sequence length="530" mass="55551">MPAFGLRSLSIRAALLTSAGIALLVALLVGTVGILRTQSTADATKDLYERSLVPLAVVKDMQQLIWHARWASLSQLTSTDAAKAKTYGEEASVNYDLVTTRLDEYTALSLADDQRAAMSTFQTTWANYLELRKQSSALKNAGKIEEWQEFRSKTLGPAVADAVEQLETLAASSGAEAAAKAAEAQNAAGRARTTIAVVLIAGVLLAGAFALLVARTMNRRIGALREIVGAMADGDLDERPQDTASNEIGEMSRSMHQAVAQVRLTMRTVSEISTGLAARSGELSGASQDLARSTDEASHQVGTIDTAAGEVNAGVQAVASGAEEMGAAIREIAQSAAEAALVAAQAVEVAGEARQTMVQLDSSSAQIDTVVKTITAIAEQTNLLALNATIEAARAGETGKGFAVVAGEVKDLAQETAKATEEISKRMEQIQTDTRLAVESIAGIGEIIGRINDFQNTIASAVEEQSATTQNMTGDLNRAAGGSAEISGGLTRVVEVTGATREAARATSASAEDLRENSQRLRDLVSQYRL</sequence>
<dbReference type="PRINTS" id="PR00260">
    <property type="entry name" value="CHEMTRNSDUCR"/>
</dbReference>
<feature type="transmembrane region" description="Helical" evidence="6">
    <location>
        <begin position="195"/>
        <end position="214"/>
    </location>
</feature>
<dbReference type="Gene3D" id="1.10.287.950">
    <property type="entry name" value="Methyl-accepting chemotaxis protein"/>
    <property type="match status" value="1"/>
</dbReference>
<evidence type="ECO:0000313" key="9">
    <source>
        <dbReference type="EMBL" id="SDT70040.1"/>
    </source>
</evidence>
<dbReference type="PANTHER" id="PTHR32089:SF112">
    <property type="entry name" value="LYSOZYME-LIKE PROTEIN-RELATED"/>
    <property type="match status" value="1"/>
</dbReference>
<keyword evidence="10" id="KW-1185">Reference proteome</keyword>
<evidence type="ECO:0000256" key="5">
    <source>
        <dbReference type="PROSITE-ProRule" id="PRU00284"/>
    </source>
</evidence>
<evidence type="ECO:0000256" key="1">
    <source>
        <dbReference type="ARBA" id="ARBA00022692"/>
    </source>
</evidence>
<keyword evidence="2 6" id="KW-1133">Transmembrane helix</keyword>
<evidence type="ECO:0000256" key="3">
    <source>
        <dbReference type="ARBA" id="ARBA00023224"/>
    </source>
</evidence>
<dbReference type="EMBL" id="LT629758">
    <property type="protein sequence ID" value="SDT70040.1"/>
    <property type="molecule type" value="Genomic_DNA"/>
</dbReference>
<protein>
    <submittedName>
        <fullName evidence="9">Methyl-accepting chemotaxis protein</fullName>
    </submittedName>
</protein>
<dbReference type="Proteomes" id="UP000198688">
    <property type="component" value="Chromosome I"/>
</dbReference>
<feature type="domain" description="Methyl-accepting transducer" evidence="7">
    <location>
        <begin position="272"/>
        <end position="515"/>
    </location>
</feature>
<organism evidence="9 10">
    <name type="scientific">Actinoplanes derwentensis</name>
    <dbReference type="NCBI Taxonomy" id="113562"/>
    <lineage>
        <taxon>Bacteria</taxon>
        <taxon>Bacillati</taxon>
        <taxon>Actinomycetota</taxon>
        <taxon>Actinomycetes</taxon>
        <taxon>Micromonosporales</taxon>
        <taxon>Micromonosporaceae</taxon>
        <taxon>Actinoplanes</taxon>
    </lineage>
</organism>
<dbReference type="SMART" id="SM00304">
    <property type="entry name" value="HAMP"/>
    <property type="match status" value="2"/>
</dbReference>
<dbReference type="GO" id="GO:0016020">
    <property type="term" value="C:membrane"/>
    <property type="evidence" value="ECO:0007669"/>
    <property type="project" value="InterPro"/>
</dbReference>
<evidence type="ECO:0000313" key="10">
    <source>
        <dbReference type="Proteomes" id="UP000198688"/>
    </source>
</evidence>
<dbReference type="Pfam" id="PF00015">
    <property type="entry name" value="MCPsignal"/>
    <property type="match status" value="1"/>
</dbReference>
<reference evidence="9 10" key="1">
    <citation type="submission" date="2016-10" db="EMBL/GenBank/DDBJ databases">
        <authorList>
            <person name="de Groot N.N."/>
        </authorList>
    </citation>
    <scope>NUCLEOTIDE SEQUENCE [LARGE SCALE GENOMIC DNA]</scope>
    <source>
        <strain evidence="9 10">DSM 43941</strain>
    </source>
</reference>
<dbReference type="InterPro" id="IPR003660">
    <property type="entry name" value="HAMP_dom"/>
</dbReference>
<dbReference type="STRING" id="113562.SAMN04489716_5875"/>
<dbReference type="RefSeq" id="WP_092548156.1">
    <property type="nucleotide sequence ID" value="NZ_BOMJ01000063.1"/>
</dbReference>